<feature type="region of interest" description="Disordered" evidence="3">
    <location>
        <begin position="418"/>
        <end position="444"/>
    </location>
</feature>
<dbReference type="OrthoDB" id="10251809at2759"/>
<evidence type="ECO:0000256" key="1">
    <source>
        <dbReference type="ARBA" id="ARBA00022441"/>
    </source>
</evidence>
<dbReference type="EMBL" id="AP012217">
    <property type="protein sequence ID" value="BAO40663.1"/>
    <property type="molecule type" value="Genomic_DNA"/>
</dbReference>
<sequence length="793" mass="89782">MDPLSQVPELSDDYPSGNNPANSPPINYEWNEIPNVYKSVNKDGKYTKYELLSYVTNYYATLNPRSNTEEYLEESRKASLDALKKYYQQTALEALATRKGSCISETSSFQTGSSYRKSSLFHTFPPWGVDQPPHEEQRSNKSYSIDTNVDFLTSETAKIYSKYLQKCSLNSDPYGSDKEHYENMWVPISKWDPYHNKNEEPHLYTSYKIRLDIPFSDTSPISVTKLYPPIFSETKVPGLVYHSIVKLEGMLFVFGGMSPCYPYSDVAPDLSSFYVDGIKNLPPPLDESIINNPAMIPSKKLYTFSYASTKWRECEVSGQIPPPLVCVQGSLLTDRHIFYYGGFEIKNEVIIDPKTNEYFIKKRAVLNDTAYILDTLCYKFTKVELVPQPTKYVKYPTTVPRFGHLQVSLKTYPNKLSKGPTTGTEFTPSSASISSTEKSTGNGTFEDPIMNFVSSSMTLNSDNIISPTSSNTPGVYSILIMGGYCDGKDGTFEPISDLWKVEITILSRGKRNFIRFAETALTTLISTLPQDTVDETLKSEFYKKWPLPRGFMAYYVTDTDSLVKKKMDEDLLENMMHNFKIIDKNTEIPVKSDSVIPGRNTKVKTVPKLLNKSLIIHGGSANSFIHGDMWCYDLDEGSWTKMTLNSENQETGEIKPVDFPLTGHSFVHHKQMTVVVGGMNQKDIDNSSSWKNLEKAYSHEYETHDTNGTFTLISLPSRIIRNFEVDTLRDGYQNKQVENIILSALRLSYNPIIYDKDYIWTVGGLIRDTDSSKVFLRGAISLVSLPLIDIPGV</sequence>
<dbReference type="RefSeq" id="XP_022676484.1">
    <property type="nucleotide sequence ID" value="XM_022819974.1"/>
</dbReference>
<dbReference type="VEuPathDB" id="FungiDB:KLMA_50009"/>
<dbReference type="InterPro" id="IPR011043">
    <property type="entry name" value="Gal_Oxase/kelch_b-propeller"/>
</dbReference>
<organism evidence="4 5">
    <name type="scientific">Kluyveromyces marxianus (strain DMKU3-1042 / BCC 29191 / NBRC 104275)</name>
    <name type="common">Yeast</name>
    <name type="synonym">Candida kefyr</name>
    <dbReference type="NCBI Taxonomy" id="1003335"/>
    <lineage>
        <taxon>Eukaryota</taxon>
        <taxon>Fungi</taxon>
        <taxon>Dikarya</taxon>
        <taxon>Ascomycota</taxon>
        <taxon>Saccharomycotina</taxon>
        <taxon>Saccharomycetes</taxon>
        <taxon>Saccharomycetales</taxon>
        <taxon>Saccharomycetaceae</taxon>
        <taxon>Kluyveromyces</taxon>
    </lineage>
</organism>
<dbReference type="InterPro" id="IPR015915">
    <property type="entry name" value="Kelch-typ_b-propeller"/>
</dbReference>
<proteinExistence type="predicted"/>
<dbReference type="PANTHER" id="PTHR46093:SF18">
    <property type="entry name" value="FIBRONECTIN TYPE-III DOMAIN-CONTAINING PROTEIN"/>
    <property type="match status" value="1"/>
</dbReference>
<dbReference type="AlphaFoldDB" id="W0TCA9"/>
<evidence type="ECO:0000256" key="3">
    <source>
        <dbReference type="SAM" id="MobiDB-lite"/>
    </source>
</evidence>
<accession>W0TCA9</accession>
<name>W0TCA9_KLUMD</name>
<keyword evidence="2" id="KW-0677">Repeat</keyword>
<dbReference type="Gene3D" id="2.120.10.80">
    <property type="entry name" value="Kelch-type beta propeller"/>
    <property type="match status" value="2"/>
</dbReference>
<keyword evidence="1" id="KW-0880">Kelch repeat</keyword>
<gene>
    <name evidence="4" type="primary">GPB1</name>
    <name evidence="4" type="ORF">KLMA_50009</name>
</gene>
<feature type="compositionally biased region" description="Polar residues" evidence="3">
    <location>
        <begin position="16"/>
        <end position="25"/>
    </location>
</feature>
<dbReference type="Proteomes" id="UP000065495">
    <property type="component" value="Chromosome 5"/>
</dbReference>
<dbReference type="KEGG" id="kmx:KLMA_50009"/>
<evidence type="ECO:0000313" key="4">
    <source>
        <dbReference type="EMBL" id="BAO40663.1"/>
    </source>
</evidence>
<protein>
    <submittedName>
        <fullName evidence="4">Guanine nucleotide-binding protein subunit beta 1</fullName>
    </submittedName>
</protein>
<dbReference type="GeneID" id="34716627"/>
<feature type="region of interest" description="Disordered" evidence="3">
    <location>
        <begin position="1"/>
        <end position="26"/>
    </location>
</feature>
<dbReference type="PANTHER" id="PTHR46093">
    <property type="entry name" value="ACYL-COA-BINDING DOMAIN-CONTAINING PROTEIN 5"/>
    <property type="match status" value="1"/>
</dbReference>
<feature type="compositionally biased region" description="Low complexity" evidence="3">
    <location>
        <begin position="424"/>
        <end position="440"/>
    </location>
</feature>
<dbReference type="SUPFAM" id="SSF50965">
    <property type="entry name" value="Galactose oxidase, central domain"/>
    <property type="match status" value="1"/>
</dbReference>
<reference evidence="4 5" key="1">
    <citation type="journal article" date="2015" name="Biotechnol. Biofuels">
        <title>Genetic basis of the highly efficient yeast Kluyveromyces marxianus: complete genome sequence and transcriptome analyses.</title>
        <authorList>
            <person name="Lertwattanasakul N."/>
            <person name="Kosaka T."/>
            <person name="Hosoyama A."/>
            <person name="Suzuki Y."/>
            <person name="Rodrussamee N."/>
            <person name="Matsutani M."/>
            <person name="Murata M."/>
            <person name="Fujimoto N."/>
            <person name="Suprayogi"/>
            <person name="Tsuchikane K."/>
            <person name="Limtong S."/>
            <person name="Fujita N."/>
            <person name="Yamada M."/>
        </authorList>
    </citation>
    <scope>NUCLEOTIDE SEQUENCE [LARGE SCALE GENOMIC DNA]</scope>
    <source>
        <strain evidence="5">DMKU3-1042 / BCC 29191 / NBRC 104275</strain>
    </source>
</reference>
<evidence type="ECO:0000256" key="2">
    <source>
        <dbReference type="ARBA" id="ARBA00022737"/>
    </source>
</evidence>
<evidence type="ECO:0000313" key="5">
    <source>
        <dbReference type="Proteomes" id="UP000065495"/>
    </source>
</evidence>